<organism evidence="1">
    <name type="scientific">Rhizophora mucronata</name>
    <name type="common">Asiatic mangrove</name>
    <dbReference type="NCBI Taxonomy" id="61149"/>
    <lineage>
        <taxon>Eukaryota</taxon>
        <taxon>Viridiplantae</taxon>
        <taxon>Streptophyta</taxon>
        <taxon>Embryophyta</taxon>
        <taxon>Tracheophyta</taxon>
        <taxon>Spermatophyta</taxon>
        <taxon>Magnoliopsida</taxon>
        <taxon>eudicotyledons</taxon>
        <taxon>Gunneridae</taxon>
        <taxon>Pentapetalae</taxon>
        <taxon>rosids</taxon>
        <taxon>fabids</taxon>
        <taxon>Malpighiales</taxon>
        <taxon>Rhizophoraceae</taxon>
        <taxon>Rhizophora</taxon>
    </lineage>
</organism>
<dbReference type="AlphaFoldDB" id="A0A2P2IVB1"/>
<accession>A0A2P2IVB1</accession>
<sequence length="70" mass="8213">MAHSLLKLPKNHRNRLRRVGVGRGGWSLLIEILKWDLIYIYIYRWIVVKFKESCFLLGSHSSDSLSLSKL</sequence>
<protein>
    <submittedName>
        <fullName evidence="1">Uncharacterized protein</fullName>
    </submittedName>
</protein>
<evidence type="ECO:0000313" key="1">
    <source>
        <dbReference type="EMBL" id="MBW85160.1"/>
    </source>
</evidence>
<proteinExistence type="predicted"/>
<reference evidence="1" key="1">
    <citation type="submission" date="2018-02" db="EMBL/GenBank/DDBJ databases">
        <title>Rhizophora mucronata_Transcriptome.</title>
        <authorList>
            <person name="Meera S.P."/>
            <person name="Sreeshan A."/>
            <person name="Augustine A."/>
        </authorList>
    </citation>
    <scope>NUCLEOTIDE SEQUENCE</scope>
    <source>
        <tissue evidence="1">Leaf</tissue>
    </source>
</reference>
<dbReference type="EMBL" id="GGEC01004677">
    <property type="protein sequence ID" value="MBW85160.1"/>
    <property type="molecule type" value="Transcribed_RNA"/>
</dbReference>
<name>A0A2P2IVB1_RHIMU</name>